<comment type="caution">
    <text evidence="2">The sequence shown here is derived from an EMBL/GenBank/DDBJ whole genome shotgun (WGS) entry which is preliminary data.</text>
</comment>
<evidence type="ECO:0000313" key="2">
    <source>
        <dbReference type="EMBL" id="MDO1444918.1"/>
    </source>
</evidence>
<keyword evidence="3" id="KW-1185">Reference proteome</keyword>
<evidence type="ECO:0000313" key="3">
    <source>
        <dbReference type="Proteomes" id="UP001168528"/>
    </source>
</evidence>
<proteinExistence type="predicted"/>
<name>A0ABT8QYK1_9BACT</name>
<dbReference type="Gene3D" id="1.10.1660.10">
    <property type="match status" value="1"/>
</dbReference>
<dbReference type="InterPro" id="IPR009061">
    <property type="entry name" value="DNA-bd_dom_put_sf"/>
</dbReference>
<dbReference type="EMBL" id="JAUKPO010000001">
    <property type="protein sequence ID" value="MDO1444918.1"/>
    <property type="molecule type" value="Genomic_DNA"/>
</dbReference>
<organism evidence="2 3">
    <name type="scientific">Rhodocytophaga aerolata</name>
    <dbReference type="NCBI Taxonomy" id="455078"/>
    <lineage>
        <taxon>Bacteria</taxon>
        <taxon>Pseudomonadati</taxon>
        <taxon>Bacteroidota</taxon>
        <taxon>Cytophagia</taxon>
        <taxon>Cytophagales</taxon>
        <taxon>Rhodocytophagaceae</taxon>
        <taxon>Rhodocytophaga</taxon>
    </lineage>
</organism>
<feature type="coiled-coil region" evidence="1">
    <location>
        <begin position="71"/>
        <end position="98"/>
    </location>
</feature>
<protein>
    <submittedName>
        <fullName evidence="2">Chaperone modulator CbpM</fullName>
    </submittedName>
</protein>
<dbReference type="RefSeq" id="WP_302035719.1">
    <property type="nucleotide sequence ID" value="NZ_JAUKPO010000001.1"/>
</dbReference>
<evidence type="ECO:0000256" key="1">
    <source>
        <dbReference type="SAM" id="Coils"/>
    </source>
</evidence>
<gene>
    <name evidence="2" type="ORF">Q0590_01580</name>
</gene>
<reference evidence="2" key="1">
    <citation type="submission" date="2023-07" db="EMBL/GenBank/DDBJ databases">
        <title>The genome sequence of Rhodocytophaga aerolata KACC 12507.</title>
        <authorList>
            <person name="Zhang X."/>
        </authorList>
    </citation>
    <scope>NUCLEOTIDE SEQUENCE</scope>
    <source>
        <strain evidence="2">KACC 12507</strain>
    </source>
</reference>
<dbReference type="Proteomes" id="UP001168528">
    <property type="component" value="Unassembled WGS sequence"/>
</dbReference>
<dbReference type="Pfam" id="PF13591">
    <property type="entry name" value="MerR_2"/>
    <property type="match status" value="1"/>
</dbReference>
<keyword evidence="1" id="KW-0175">Coiled coil</keyword>
<sequence length="120" mass="14330">MASTVFITIEEFSTQFGIQQELIQEFMEFGLVTVYRQQEGEYLMADDTEHVARLIRLYRDLGINKEGIDIILSMRDQLIQLHDELNKVRNKAQRLEQEREWLFFDIPRSRGLLLDHDEQL</sequence>
<dbReference type="SUPFAM" id="SSF46955">
    <property type="entry name" value="Putative DNA-binding domain"/>
    <property type="match status" value="1"/>
</dbReference>
<accession>A0ABT8QYK1</accession>